<dbReference type="Proteomes" id="UP001552299">
    <property type="component" value="Unassembled WGS sequence"/>
</dbReference>
<reference evidence="1 2" key="1">
    <citation type="journal article" date="2024" name="Plant Biotechnol. J.">
        <title>Dendrobium thyrsiflorum genome and its molecular insights into genes involved in important horticultural traits.</title>
        <authorList>
            <person name="Chen B."/>
            <person name="Wang J.Y."/>
            <person name="Zheng P.J."/>
            <person name="Li K.L."/>
            <person name="Liang Y.M."/>
            <person name="Chen X.F."/>
            <person name="Zhang C."/>
            <person name="Zhao X."/>
            <person name="He X."/>
            <person name="Zhang G.Q."/>
            <person name="Liu Z.J."/>
            <person name="Xu Q."/>
        </authorList>
    </citation>
    <scope>NUCLEOTIDE SEQUENCE [LARGE SCALE GENOMIC DNA]</scope>
    <source>
        <strain evidence="1">GZMU011</strain>
    </source>
</reference>
<dbReference type="AlphaFoldDB" id="A0ABD0VC63"/>
<protein>
    <submittedName>
        <fullName evidence="1">Uncharacterized protein</fullName>
    </submittedName>
</protein>
<comment type="caution">
    <text evidence="1">The sequence shown here is derived from an EMBL/GenBank/DDBJ whole genome shotgun (WGS) entry which is preliminary data.</text>
</comment>
<proteinExistence type="predicted"/>
<keyword evidence="2" id="KW-1185">Reference proteome</keyword>
<gene>
    <name evidence="1" type="ORF">M5K25_009160</name>
</gene>
<name>A0ABD0VC63_DENTH</name>
<sequence>MGDPEIDSGFFFDEEGRTDIFNSPFFDVFFGFEETADDYLDQILYQLSLSLEEHIRPGRWVINNRPPPPPPPPPPASSPADTILCATCLTVASLSLLLTLLR</sequence>
<accession>A0ABD0VC63</accession>
<organism evidence="1 2">
    <name type="scientific">Dendrobium thyrsiflorum</name>
    <name type="common">Pinecone-like raceme dendrobium</name>
    <name type="synonym">Orchid</name>
    <dbReference type="NCBI Taxonomy" id="117978"/>
    <lineage>
        <taxon>Eukaryota</taxon>
        <taxon>Viridiplantae</taxon>
        <taxon>Streptophyta</taxon>
        <taxon>Embryophyta</taxon>
        <taxon>Tracheophyta</taxon>
        <taxon>Spermatophyta</taxon>
        <taxon>Magnoliopsida</taxon>
        <taxon>Liliopsida</taxon>
        <taxon>Asparagales</taxon>
        <taxon>Orchidaceae</taxon>
        <taxon>Epidendroideae</taxon>
        <taxon>Malaxideae</taxon>
        <taxon>Dendrobiinae</taxon>
        <taxon>Dendrobium</taxon>
    </lineage>
</organism>
<evidence type="ECO:0000313" key="2">
    <source>
        <dbReference type="Proteomes" id="UP001552299"/>
    </source>
</evidence>
<evidence type="ECO:0000313" key="1">
    <source>
        <dbReference type="EMBL" id="KAL0920053.1"/>
    </source>
</evidence>
<dbReference type="EMBL" id="JANQDX010000008">
    <property type="protein sequence ID" value="KAL0920053.1"/>
    <property type="molecule type" value="Genomic_DNA"/>
</dbReference>